<dbReference type="AlphaFoldDB" id="A0A0W0VW58"/>
<comment type="subcellular location">
    <subcellularLocation>
        <location evidence="1">Membrane</location>
    </subcellularLocation>
</comment>
<evidence type="ECO:0000256" key="1">
    <source>
        <dbReference type="ARBA" id="ARBA00004370"/>
    </source>
</evidence>
<feature type="transmembrane region" description="Helical" evidence="8">
    <location>
        <begin position="895"/>
        <end position="923"/>
    </location>
</feature>
<keyword evidence="11" id="KW-1185">Reference proteome</keyword>
<keyword evidence="10" id="KW-0378">Hydrolase</keyword>
<gene>
    <name evidence="10" type="primary">copA_1</name>
    <name evidence="10" type="ORF">Lmac_2551</name>
</gene>
<keyword evidence="5 8" id="KW-0472">Membrane</keyword>
<protein>
    <recommendedName>
        <fullName evidence="6">P-type Zn(2+) transporter</fullName>
        <ecNumber evidence="6">7.2.2.12</ecNumber>
    </recommendedName>
</protein>
<feature type="domain" description="P-type ATPase A" evidence="9">
    <location>
        <begin position="287"/>
        <end position="373"/>
    </location>
</feature>
<evidence type="ECO:0000256" key="5">
    <source>
        <dbReference type="ARBA" id="ARBA00023136"/>
    </source>
</evidence>
<dbReference type="InterPro" id="IPR001757">
    <property type="entry name" value="P_typ_ATPase"/>
</dbReference>
<dbReference type="Proteomes" id="UP000054908">
    <property type="component" value="Unassembled WGS sequence"/>
</dbReference>
<dbReference type="EMBL" id="LNYL01000050">
    <property type="protein sequence ID" value="KTD24464.1"/>
    <property type="molecule type" value="Genomic_DNA"/>
</dbReference>
<feature type="transmembrane region" description="Helical" evidence="8">
    <location>
        <begin position="113"/>
        <end position="133"/>
    </location>
</feature>
<dbReference type="Gene3D" id="3.40.50.1000">
    <property type="entry name" value="HAD superfamily/HAD-like"/>
    <property type="match status" value="1"/>
</dbReference>
<dbReference type="InterPro" id="IPR008250">
    <property type="entry name" value="ATPase_P-typ_transduc_dom_A_sf"/>
</dbReference>
<evidence type="ECO:0000256" key="3">
    <source>
        <dbReference type="ARBA" id="ARBA00022692"/>
    </source>
</evidence>
<feature type="transmembrane region" description="Helical" evidence="8">
    <location>
        <begin position="823"/>
        <end position="842"/>
    </location>
</feature>
<feature type="transmembrane region" description="Helical" evidence="8">
    <location>
        <begin position="848"/>
        <end position="866"/>
    </location>
</feature>
<dbReference type="GO" id="GO:0016463">
    <property type="term" value="F:P-type zinc transporter activity"/>
    <property type="evidence" value="ECO:0007669"/>
    <property type="project" value="UniProtKB-EC"/>
</dbReference>
<dbReference type="GO" id="GO:0016887">
    <property type="term" value="F:ATP hydrolysis activity"/>
    <property type="evidence" value="ECO:0007669"/>
    <property type="project" value="InterPro"/>
</dbReference>
<keyword evidence="4 8" id="KW-1133">Transmembrane helix</keyword>
<dbReference type="GO" id="GO:0016020">
    <property type="term" value="C:membrane"/>
    <property type="evidence" value="ECO:0007669"/>
    <property type="project" value="UniProtKB-SubCell"/>
</dbReference>
<feature type="transmembrane region" description="Helical" evidence="8">
    <location>
        <begin position="929"/>
        <end position="951"/>
    </location>
</feature>
<dbReference type="PROSITE" id="PS00154">
    <property type="entry name" value="ATPASE_E1_E2"/>
    <property type="match status" value="1"/>
</dbReference>
<feature type="transmembrane region" description="Helical" evidence="8">
    <location>
        <begin position="481"/>
        <end position="505"/>
    </location>
</feature>
<dbReference type="SUPFAM" id="SSF56784">
    <property type="entry name" value="HAD-like"/>
    <property type="match status" value="1"/>
</dbReference>
<sequence length="1026" mass="113863">MTKKVILQKKILIEKIMCGGCGSSVNHILTTLFEEFRDKGHLPKDAELCKYPQPDELGIHSLKIKIKSEEALLQEHVETAFFEELTTRLTDANLRIITDLHDTQSEVSGKANWVNILINLLAMGVMIALWFAFPPSLPLTIALTSISFLTTAFTAREYLLNFFRNLRDKNLANMTTTISFGWFLSLAHTLYHSIHMPHVGSFSMAFMSFIMPVMLITIINGMDEIKRVVLNKSKKMQLKGMQTLFPQMENEYDCYALSPSEQSELAHLIQSAVGTEQFLEATHGLFTSEKLTQENTDELKEGMCIVVKHGECFPVDCILINGDTMVDASILSGESQLEKTVLSSIPAGAINLGRTVTVYAQNEAYDSTINRILFRANRAQNKVTRLHLISELPTSPAKYINSYLLIKKEHTQKLYYVKPDGEYEKVKIIDFHLFEKKINAIKKKDEIKLHLNEEQIKEIITSNREPAPATKPTFTYLYTGLIFAGIIASIAAPLALGILTLPLLLQNVMGILFAVCPCTIAIAHQLPHLVSVFHRGNRGIHLRDEELYTHSHNIHTVVFDKTGTLTTGQSTIAHFEGITNSLWERIYLLEKTHGGAHPIAKAITHYWKNKPAPLFAEVKDEILDTKNRGLSANVQGIRIHLGNAEFFKQANIPLPEMEIPPGLSPLFVAENNAYQGVIFIRHEPRKNIEKTLKRLKEQPVNIIMLTGDSESSAKGFNHQIGSVFDEEKNIHAANTPQDKENFLLKLMNETENPEGIWFVGDGLNDAPCARIVSERGGVSCAISPDDKAAFFTDISLNGSFDYLFQHNKLNRFLKKNVLQNQGLLAYSSVAFLAFIISFSIAGIAVSPLIPLVIMLSTTFFILFNSYRVQLSIDSALDENASWPTRFLASDGSIGLLVSASSLLICAVLIATIATGGLALPIVFTAGAALAVSSACAVGGATLFGLFGLLIASHLVVNHCMITSAEEEAVNSTHHLTKKSDLQFPVTQDPSFSFAITEHLRADKRITQSSNDQDALLTHSKTHSFQC</sequence>
<evidence type="ECO:0000256" key="2">
    <source>
        <dbReference type="ARBA" id="ARBA00006024"/>
    </source>
</evidence>
<evidence type="ECO:0000256" key="7">
    <source>
        <dbReference type="ARBA" id="ARBA00047308"/>
    </source>
</evidence>
<name>A0A0W0VW58_9GAMM</name>
<dbReference type="InterPro" id="IPR036412">
    <property type="entry name" value="HAD-like_sf"/>
</dbReference>
<dbReference type="OrthoDB" id="9814270at2"/>
<evidence type="ECO:0000256" key="8">
    <source>
        <dbReference type="SAM" id="Phobius"/>
    </source>
</evidence>
<feature type="transmembrane region" description="Helical" evidence="8">
    <location>
        <begin position="203"/>
        <end position="222"/>
    </location>
</feature>
<dbReference type="GO" id="GO:0005524">
    <property type="term" value="F:ATP binding"/>
    <property type="evidence" value="ECO:0007669"/>
    <property type="project" value="InterPro"/>
</dbReference>
<dbReference type="Pfam" id="PF00702">
    <property type="entry name" value="Hydrolase"/>
    <property type="match status" value="1"/>
</dbReference>
<dbReference type="EC" id="7.2.2.12" evidence="6"/>
<dbReference type="InterPro" id="IPR023299">
    <property type="entry name" value="ATPase_P-typ_cyto_dom_N"/>
</dbReference>
<evidence type="ECO:0000313" key="10">
    <source>
        <dbReference type="EMBL" id="KTD24464.1"/>
    </source>
</evidence>
<feature type="transmembrane region" description="Helical" evidence="8">
    <location>
        <begin position="511"/>
        <end position="533"/>
    </location>
</feature>
<reference evidence="10 11" key="1">
    <citation type="submission" date="2015-11" db="EMBL/GenBank/DDBJ databases">
        <title>Genomic analysis of 38 Legionella species identifies large and diverse effector repertoires.</title>
        <authorList>
            <person name="Burstein D."/>
            <person name="Amaro F."/>
            <person name="Zusman T."/>
            <person name="Lifshitz Z."/>
            <person name="Cohen O."/>
            <person name="Gilbert J.A."/>
            <person name="Pupko T."/>
            <person name="Shuman H.A."/>
            <person name="Segal G."/>
        </authorList>
    </citation>
    <scope>NUCLEOTIDE SEQUENCE [LARGE SCALE GENOMIC DNA]</scope>
    <source>
        <strain evidence="10 11">PX-1-G2-E2</strain>
    </source>
</reference>
<dbReference type="Gene3D" id="3.40.1110.10">
    <property type="entry name" value="Calcium-transporting ATPase, cytoplasmic domain N"/>
    <property type="match status" value="1"/>
</dbReference>
<dbReference type="InterPro" id="IPR023214">
    <property type="entry name" value="HAD_sf"/>
</dbReference>
<dbReference type="PRINTS" id="PR00119">
    <property type="entry name" value="CATATPASE"/>
</dbReference>
<dbReference type="InterPro" id="IPR059000">
    <property type="entry name" value="ATPase_P-type_domA"/>
</dbReference>
<dbReference type="RefSeq" id="WP_058453247.1">
    <property type="nucleotide sequence ID" value="NZ_CAAAIB010000002.1"/>
</dbReference>
<evidence type="ECO:0000259" key="9">
    <source>
        <dbReference type="Pfam" id="PF00122"/>
    </source>
</evidence>
<accession>A0A0W0VW58</accession>
<dbReference type="PATRIC" id="fig|466.6.peg.2722"/>
<proteinExistence type="inferred from homology"/>
<evidence type="ECO:0000256" key="6">
    <source>
        <dbReference type="ARBA" id="ARBA00039097"/>
    </source>
</evidence>
<dbReference type="InterPro" id="IPR051014">
    <property type="entry name" value="Cation_Transport_ATPase_IB"/>
</dbReference>
<keyword evidence="3 8" id="KW-0812">Transmembrane</keyword>
<dbReference type="Gene3D" id="2.70.150.10">
    <property type="entry name" value="Calcium-transporting ATPase, cytoplasmic transduction domain A"/>
    <property type="match status" value="1"/>
</dbReference>
<dbReference type="InterPro" id="IPR018303">
    <property type="entry name" value="ATPase_P-typ_P_site"/>
</dbReference>
<comment type="catalytic activity">
    <reaction evidence="7">
        <text>Zn(2+)(in) + ATP + H2O = Zn(2+)(out) + ADP + phosphate + H(+)</text>
        <dbReference type="Rhea" id="RHEA:20621"/>
        <dbReference type="ChEBI" id="CHEBI:15377"/>
        <dbReference type="ChEBI" id="CHEBI:15378"/>
        <dbReference type="ChEBI" id="CHEBI:29105"/>
        <dbReference type="ChEBI" id="CHEBI:30616"/>
        <dbReference type="ChEBI" id="CHEBI:43474"/>
        <dbReference type="ChEBI" id="CHEBI:456216"/>
        <dbReference type="EC" id="7.2.2.12"/>
    </reaction>
</comment>
<dbReference type="STRING" id="466.Lmac_2551"/>
<feature type="transmembrane region" description="Helical" evidence="8">
    <location>
        <begin position="171"/>
        <end position="191"/>
    </location>
</feature>
<dbReference type="GO" id="GO:0015086">
    <property type="term" value="F:cadmium ion transmembrane transporter activity"/>
    <property type="evidence" value="ECO:0007669"/>
    <property type="project" value="TreeGrafter"/>
</dbReference>
<organism evidence="10 11">
    <name type="scientific">Legionella maceachernii</name>
    <dbReference type="NCBI Taxonomy" id="466"/>
    <lineage>
        <taxon>Bacteria</taxon>
        <taxon>Pseudomonadati</taxon>
        <taxon>Pseudomonadota</taxon>
        <taxon>Gammaproteobacteria</taxon>
        <taxon>Legionellales</taxon>
        <taxon>Legionellaceae</taxon>
        <taxon>Legionella</taxon>
    </lineage>
</organism>
<evidence type="ECO:0000313" key="11">
    <source>
        <dbReference type="Proteomes" id="UP000054908"/>
    </source>
</evidence>
<dbReference type="Pfam" id="PF00122">
    <property type="entry name" value="E1-E2_ATPase"/>
    <property type="match status" value="1"/>
</dbReference>
<comment type="caution">
    <text evidence="10">The sequence shown here is derived from an EMBL/GenBank/DDBJ whole genome shotgun (WGS) entry which is preliminary data.</text>
</comment>
<dbReference type="SUPFAM" id="SSF81653">
    <property type="entry name" value="Calcium ATPase, transduction domain A"/>
    <property type="match status" value="1"/>
</dbReference>
<evidence type="ECO:0000256" key="4">
    <source>
        <dbReference type="ARBA" id="ARBA00022989"/>
    </source>
</evidence>
<dbReference type="PANTHER" id="PTHR48085">
    <property type="entry name" value="CADMIUM/ZINC-TRANSPORTING ATPASE HMA2-RELATED"/>
    <property type="match status" value="1"/>
</dbReference>
<feature type="transmembrane region" description="Helical" evidence="8">
    <location>
        <begin position="139"/>
        <end position="159"/>
    </location>
</feature>
<dbReference type="NCBIfam" id="TIGR01494">
    <property type="entry name" value="ATPase_P-type"/>
    <property type="match status" value="1"/>
</dbReference>
<comment type="similarity">
    <text evidence="2">Belongs to the cation transport ATPase (P-type) (TC 3.A.3) family. Type IB subfamily.</text>
</comment>